<organism evidence="2 3">
    <name type="scientific">Flavobacterium ginsenosidimutans</name>
    <dbReference type="NCBI Taxonomy" id="687844"/>
    <lineage>
        <taxon>Bacteria</taxon>
        <taxon>Pseudomonadati</taxon>
        <taxon>Bacteroidota</taxon>
        <taxon>Flavobacteriia</taxon>
        <taxon>Flavobacteriales</taxon>
        <taxon>Flavobacteriaceae</taxon>
        <taxon>Flavobacterium</taxon>
    </lineage>
</organism>
<sequence>MTANDYKVGIFGGVIAVISSGVYDYIKEKPLLSSIKSLLIWIWEQIFQFEIKIWQILIIAIILIIIYSFSKTKKKEEATTISFRDYIRDTIHGTTWIWSWEYDMFENKWQVRNITPICDNCGTMMKYEFSYGVESTAKCPRCDNRQTKLKDNEIIEALIIDNIHQNLHLDKIKNK</sequence>
<keyword evidence="1" id="KW-0812">Transmembrane</keyword>
<keyword evidence="1" id="KW-1133">Transmembrane helix</keyword>
<evidence type="ECO:0000313" key="3">
    <source>
        <dbReference type="Proteomes" id="UP001447857"/>
    </source>
</evidence>
<accession>A0ABZ2Q709</accession>
<protein>
    <recommendedName>
        <fullName evidence="4">Hydrogenase nickel incorporation protein HypA</fullName>
    </recommendedName>
</protein>
<proteinExistence type="predicted"/>
<evidence type="ECO:0000256" key="1">
    <source>
        <dbReference type="SAM" id="Phobius"/>
    </source>
</evidence>
<feature type="transmembrane region" description="Helical" evidence="1">
    <location>
        <begin position="6"/>
        <end position="26"/>
    </location>
</feature>
<keyword evidence="3" id="KW-1185">Reference proteome</keyword>
<name>A0ABZ2Q709_9FLAO</name>
<dbReference type="EMBL" id="CP147988">
    <property type="protein sequence ID" value="WXK50175.1"/>
    <property type="molecule type" value="Genomic_DNA"/>
</dbReference>
<gene>
    <name evidence="2" type="ORF">V6624_00795</name>
</gene>
<keyword evidence="1" id="KW-0472">Membrane</keyword>
<dbReference type="RefSeq" id="WP_338840576.1">
    <property type="nucleotide sequence ID" value="NZ_CP147988.1"/>
</dbReference>
<feature type="transmembrane region" description="Helical" evidence="1">
    <location>
        <begin position="47"/>
        <end position="69"/>
    </location>
</feature>
<evidence type="ECO:0000313" key="2">
    <source>
        <dbReference type="EMBL" id="WXK50175.1"/>
    </source>
</evidence>
<dbReference type="Proteomes" id="UP001447857">
    <property type="component" value="Chromosome"/>
</dbReference>
<reference evidence="2 3" key="1">
    <citation type="submission" date="2024-02" db="EMBL/GenBank/DDBJ databases">
        <title>complete genome of Flavobacterium ginsenosidimutans Str. YTB16.</title>
        <authorList>
            <person name="Wang Q."/>
        </authorList>
    </citation>
    <scope>NUCLEOTIDE SEQUENCE [LARGE SCALE GENOMIC DNA]</scope>
    <source>
        <strain evidence="2 3">YTB16</strain>
    </source>
</reference>
<evidence type="ECO:0008006" key="4">
    <source>
        <dbReference type="Google" id="ProtNLM"/>
    </source>
</evidence>